<keyword evidence="9" id="KW-0472">Membrane</keyword>
<evidence type="ECO:0000259" key="10">
    <source>
        <dbReference type="Pfam" id="PF02518"/>
    </source>
</evidence>
<dbReference type="PANTHER" id="PTHR24421:SF10">
    <property type="entry name" value="NITRATE_NITRITE SENSOR PROTEIN NARQ"/>
    <property type="match status" value="1"/>
</dbReference>
<dbReference type="GO" id="GO:0000155">
    <property type="term" value="F:phosphorelay sensor kinase activity"/>
    <property type="evidence" value="ECO:0007669"/>
    <property type="project" value="InterPro"/>
</dbReference>
<keyword evidence="4" id="KW-0808">Transferase</keyword>
<dbReference type="SUPFAM" id="SSF55874">
    <property type="entry name" value="ATPase domain of HSP90 chaperone/DNA topoisomerase II/histidine kinase"/>
    <property type="match status" value="1"/>
</dbReference>
<dbReference type="CDD" id="cd16917">
    <property type="entry name" value="HATPase_UhpB-NarQ-NarX-like"/>
    <property type="match status" value="1"/>
</dbReference>
<gene>
    <name evidence="12" type="ORF">Voc01_067350</name>
</gene>
<dbReference type="Pfam" id="PF02518">
    <property type="entry name" value="HATPase_c"/>
    <property type="match status" value="1"/>
</dbReference>
<evidence type="ECO:0000256" key="9">
    <source>
        <dbReference type="SAM" id="Phobius"/>
    </source>
</evidence>
<dbReference type="Gene3D" id="1.20.5.1930">
    <property type="match status" value="1"/>
</dbReference>
<keyword evidence="13" id="KW-1185">Reference proteome</keyword>
<reference evidence="12" key="1">
    <citation type="submission" date="2021-01" db="EMBL/GenBank/DDBJ databases">
        <title>Whole genome shotgun sequence of Virgisporangium ochraceum NBRC 16418.</title>
        <authorList>
            <person name="Komaki H."/>
            <person name="Tamura T."/>
        </authorList>
    </citation>
    <scope>NUCLEOTIDE SEQUENCE</scope>
    <source>
        <strain evidence="12">NBRC 16418</strain>
    </source>
</reference>
<evidence type="ECO:0000256" key="5">
    <source>
        <dbReference type="ARBA" id="ARBA00022741"/>
    </source>
</evidence>
<organism evidence="12 13">
    <name type="scientific">Virgisporangium ochraceum</name>
    <dbReference type="NCBI Taxonomy" id="65505"/>
    <lineage>
        <taxon>Bacteria</taxon>
        <taxon>Bacillati</taxon>
        <taxon>Actinomycetota</taxon>
        <taxon>Actinomycetes</taxon>
        <taxon>Micromonosporales</taxon>
        <taxon>Micromonosporaceae</taxon>
        <taxon>Virgisporangium</taxon>
    </lineage>
</organism>
<keyword evidence="8" id="KW-0902">Two-component regulatory system</keyword>
<dbReference type="EC" id="2.7.13.3" evidence="2"/>
<feature type="domain" description="Histidine kinase/HSP90-like ATPase" evidence="10">
    <location>
        <begin position="301"/>
        <end position="389"/>
    </location>
</feature>
<comment type="catalytic activity">
    <reaction evidence="1">
        <text>ATP + protein L-histidine = ADP + protein N-phospho-L-histidine.</text>
        <dbReference type="EC" id="2.7.13.3"/>
    </reaction>
</comment>
<evidence type="ECO:0000313" key="13">
    <source>
        <dbReference type="Proteomes" id="UP000635606"/>
    </source>
</evidence>
<evidence type="ECO:0000256" key="7">
    <source>
        <dbReference type="ARBA" id="ARBA00022840"/>
    </source>
</evidence>
<feature type="transmembrane region" description="Helical" evidence="9">
    <location>
        <begin position="44"/>
        <end position="73"/>
    </location>
</feature>
<evidence type="ECO:0000256" key="1">
    <source>
        <dbReference type="ARBA" id="ARBA00000085"/>
    </source>
</evidence>
<dbReference type="Gene3D" id="3.30.565.10">
    <property type="entry name" value="Histidine kinase-like ATPase, C-terminal domain"/>
    <property type="match status" value="1"/>
</dbReference>
<name>A0A8J4EEN8_9ACTN</name>
<evidence type="ECO:0000259" key="11">
    <source>
        <dbReference type="Pfam" id="PF07730"/>
    </source>
</evidence>
<dbReference type="EMBL" id="BOPH01000091">
    <property type="protein sequence ID" value="GIJ71818.1"/>
    <property type="molecule type" value="Genomic_DNA"/>
</dbReference>
<keyword evidence="5" id="KW-0547">Nucleotide-binding</keyword>
<evidence type="ECO:0000256" key="6">
    <source>
        <dbReference type="ARBA" id="ARBA00022777"/>
    </source>
</evidence>
<dbReference type="GO" id="GO:0005524">
    <property type="term" value="F:ATP binding"/>
    <property type="evidence" value="ECO:0007669"/>
    <property type="project" value="UniProtKB-KW"/>
</dbReference>
<feature type="transmembrane region" description="Helical" evidence="9">
    <location>
        <begin position="85"/>
        <end position="104"/>
    </location>
</feature>
<dbReference type="InterPro" id="IPR050482">
    <property type="entry name" value="Sensor_HK_TwoCompSys"/>
</dbReference>
<dbReference type="PANTHER" id="PTHR24421">
    <property type="entry name" value="NITRATE/NITRITE SENSOR PROTEIN NARX-RELATED"/>
    <property type="match status" value="1"/>
</dbReference>
<proteinExistence type="predicted"/>
<keyword evidence="9" id="KW-1133">Transmembrane helix</keyword>
<dbReference type="Proteomes" id="UP000635606">
    <property type="component" value="Unassembled WGS sequence"/>
</dbReference>
<sequence length="397" mass="42496">MIGGRTVSGVWRKRIGPFDLALAAVFAVFGVVEEQIVGMEGDWWPYALAGYTLLVAVRRMWPLLSLAILGVHAHRYFYNTDYDNYRLWQLIALTIAAYTVGRMVPAWGRDWRSRLGYLPPAAVLVGTALVFWFNLPDDPMGALFFTLAPAALGIAISVQARRAGDAAAARASLREQQARDAVMEERVRIARELHDMVAHSVTVMVIQAGVVRRRHEAGLGVDPELLRGIESAGREAVGELRRTLGLLRGDGADSGFGGTAAAPVGLERLDELIAQVREAGLAVTLEREGEPAPVLPAVDISAYRIVQEALTNVLKHAGSARVTVTVGYRADGLHLVVRNDAGVAAPPPVSGAGQGLIGMRERVALFGGELVTGPRPAGGFEVAARLPLAAEKVGLAR</sequence>
<evidence type="ECO:0000256" key="8">
    <source>
        <dbReference type="ARBA" id="ARBA00023012"/>
    </source>
</evidence>
<keyword evidence="6" id="KW-0418">Kinase</keyword>
<dbReference type="GO" id="GO:0046983">
    <property type="term" value="F:protein dimerization activity"/>
    <property type="evidence" value="ECO:0007669"/>
    <property type="project" value="InterPro"/>
</dbReference>
<dbReference type="InterPro" id="IPR003594">
    <property type="entry name" value="HATPase_dom"/>
</dbReference>
<protein>
    <recommendedName>
        <fullName evidence="2">histidine kinase</fullName>
        <ecNumber evidence="2">2.7.13.3</ecNumber>
    </recommendedName>
</protein>
<evidence type="ECO:0000256" key="4">
    <source>
        <dbReference type="ARBA" id="ARBA00022679"/>
    </source>
</evidence>
<dbReference type="InterPro" id="IPR036890">
    <property type="entry name" value="HATPase_C_sf"/>
</dbReference>
<feature type="domain" description="Signal transduction histidine kinase subgroup 3 dimerisation and phosphoacceptor" evidence="11">
    <location>
        <begin position="185"/>
        <end position="249"/>
    </location>
</feature>
<feature type="transmembrane region" description="Helical" evidence="9">
    <location>
        <begin position="15"/>
        <end position="32"/>
    </location>
</feature>
<dbReference type="AlphaFoldDB" id="A0A8J4EEN8"/>
<evidence type="ECO:0000256" key="2">
    <source>
        <dbReference type="ARBA" id="ARBA00012438"/>
    </source>
</evidence>
<dbReference type="InterPro" id="IPR011712">
    <property type="entry name" value="Sig_transdc_His_kin_sub3_dim/P"/>
</dbReference>
<feature type="transmembrane region" description="Helical" evidence="9">
    <location>
        <begin position="116"/>
        <end position="135"/>
    </location>
</feature>
<dbReference type="Pfam" id="PF07730">
    <property type="entry name" value="HisKA_3"/>
    <property type="match status" value="1"/>
</dbReference>
<accession>A0A8J4EEN8</accession>
<keyword evidence="9" id="KW-0812">Transmembrane</keyword>
<keyword evidence="7" id="KW-0067">ATP-binding</keyword>
<feature type="transmembrane region" description="Helical" evidence="9">
    <location>
        <begin position="141"/>
        <end position="160"/>
    </location>
</feature>
<keyword evidence="3" id="KW-0597">Phosphoprotein</keyword>
<comment type="caution">
    <text evidence="12">The sequence shown here is derived from an EMBL/GenBank/DDBJ whole genome shotgun (WGS) entry which is preliminary data.</text>
</comment>
<evidence type="ECO:0000313" key="12">
    <source>
        <dbReference type="EMBL" id="GIJ71818.1"/>
    </source>
</evidence>
<evidence type="ECO:0000256" key="3">
    <source>
        <dbReference type="ARBA" id="ARBA00022553"/>
    </source>
</evidence>
<dbReference type="GO" id="GO:0016020">
    <property type="term" value="C:membrane"/>
    <property type="evidence" value="ECO:0007669"/>
    <property type="project" value="InterPro"/>
</dbReference>